<dbReference type="PANTHER" id="PTHR14744:SF15">
    <property type="entry name" value="N-ALPHA-ACETYLTRANSFERASE 60"/>
    <property type="match status" value="1"/>
</dbReference>
<dbReference type="Gene3D" id="3.40.630.30">
    <property type="match status" value="1"/>
</dbReference>
<dbReference type="FunFam" id="3.40.630.30:FF:000092">
    <property type="entry name" value="N-alpha-acetyltransferase 60 isoform X1"/>
    <property type="match status" value="1"/>
</dbReference>
<dbReference type="SUPFAM" id="SSF55729">
    <property type="entry name" value="Acyl-CoA N-acyltransferases (Nat)"/>
    <property type="match status" value="1"/>
</dbReference>
<keyword evidence="4" id="KW-0156">Chromatin regulator</keyword>
<comment type="catalytic activity">
    <reaction evidence="9">
        <text>L-lysyl-[protein] + acetyl-CoA = N(6)-acetyl-L-lysyl-[protein] + CoA + H(+)</text>
        <dbReference type="Rhea" id="RHEA:45948"/>
        <dbReference type="Rhea" id="RHEA-COMP:9752"/>
        <dbReference type="Rhea" id="RHEA-COMP:10731"/>
        <dbReference type="ChEBI" id="CHEBI:15378"/>
        <dbReference type="ChEBI" id="CHEBI:29969"/>
        <dbReference type="ChEBI" id="CHEBI:57287"/>
        <dbReference type="ChEBI" id="CHEBI:57288"/>
        <dbReference type="ChEBI" id="CHEBI:61930"/>
        <dbReference type="EC" id="2.3.1.48"/>
    </reaction>
</comment>
<evidence type="ECO:0000256" key="3">
    <source>
        <dbReference type="ARBA" id="ARBA00022829"/>
    </source>
</evidence>
<name>A0A4Y7NJ37_9CRUS</name>
<evidence type="ECO:0000259" key="11">
    <source>
        <dbReference type="PROSITE" id="PS51186"/>
    </source>
</evidence>
<feature type="domain" description="N-acetyltransferase" evidence="11">
    <location>
        <begin position="130"/>
        <end position="299"/>
    </location>
</feature>
<protein>
    <recommendedName>
        <fullName evidence="8">N-alpha-acetyltransferase 60</fullName>
        <ecNumber evidence="7">2.3.1.259</ecNumber>
        <ecNumber evidence="1">2.3.1.48</ecNumber>
    </recommendedName>
</protein>
<evidence type="ECO:0000256" key="6">
    <source>
        <dbReference type="ARBA" id="ARBA00025774"/>
    </source>
</evidence>
<keyword evidence="5" id="KW-0012">Acyltransferase</keyword>
<organism evidence="12">
    <name type="scientific">Megafenestra aurita</name>
    <dbReference type="NCBI Taxonomy" id="2291010"/>
    <lineage>
        <taxon>Eukaryota</taxon>
        <taxon>Metazoa</taxon>
        <taxon>Ecdysozoa</taxon>
        <taxon>Arthropoda</taxon>
        <taxon>Crustacea</taxon>
        <taxon>Branchiopoda</taxon>
        <taxon>Diplostraca</taxon>
        <taxon>Cladocera</taxon>
        <taxon>Anomopoda</taxon>
        <taxon>Daphniidae</taxon>
        <taxon>Megafenestra</taxon>
    </lineage>
</organism>
<dbReference type="GO" id="GO:0004402">
    <property type="term" value="F:histone acetyltransferase activity"/>
    <property type="evidence" value="ECO:0007669"/>
    <property type="project" value="TreeGrafter"/>
</dbReference>
<keyword evidence="3" id="KW-0159">Chromosome partition</keyword>
<accession>A0A4Y7NJ37</accession>
<evidence type="ECO:0000256" key="8">
    <source>
        <dbReference type="ARBA" id="ARBA00026144"/>
    </source>
</evidence>
<dbReference type="PANTHER" id="PTHR14744">
    <property type="entry name" value="N-ALPHA-ACETYLTRANSFERASE 60"/>
    <property type="match status" value="1"/>
</dbReference>
<dbReference type="EC" id="2.3.1.259" evidence="7"/>
<evidence type="ECO:0000256" key="7">
    <source>
        <dbReference type="ARBA" id="ARBA00026111"/>
    </source>
</evidence>
<keyword evidence="2" id="KW-0808">Transferase</keyword>
<evidence type="ECO:0000256" key="2">
    <source>
        <dbReference type="ARBA" id="ARBA00022679"/>
    </source>
</evidence>
<dbReference type="CDD" id="cd04301">
    <property type="entry name" value="NAT_SF"/>
    <property type="match status" value="1"/>
</dbReference>
<comment type="catalytic activity">
    <reaction evidence="10">
        <text>N-terminal L-methionyl-[transmembrane protein] + acetyl-CoA = N-terminal N(alpha)-acetyl-L-methionyl-[transmembrane protein] + CoA + H(+)</text>
        <dbReference type="Rhea" id="RHEA:50604"/>
        <dbReference type="Rhea" id="RHEA-COMP:12745"/>
        <dbReference type="Rhea" id="RHEA-COMP:12746"/>
        <dbReference type="ChEBI" id="CHEBI:15378"/>
        <dbReference type="ChEBI" id="CHEBI:57287"/>
        <dbReference type="ChEBI" id="CHEBI:57288"/>
        <dbReference type="ChEBI" id="CHEBI:64731"/>
        <dbReference type="ChEBI" id="CHEBI:133414"/>
        <dbReference type="EC" id="2.3.1.259"/>
    </reaction>
</comment>
<evidence type="ECO:0000256" key="10">
    <source>
        <dbReference type="ARBA" id="ARBA00048848"/>
    </source>
</evidence>
<dbReference type="GO" id="GO:0000139">
    <property type="term" value="C:Golgi membrane"/>
    <property type="evidence" value="ECO:0007669"/>
    <property type="project" value="TreeGrafter"/>
</dbReference>
<evidence type="ECO:0000256" key="4">
    <source>
        <dbReference type="ARBA" id="ARBA00022853"/>
    </source>
</evidence>
<reference evidence="12" key="1">
    <citation type="submission" date="2018-08" db="EMBL/GenBank/DDBJ databases">
        <authorList>
            <person name="Cornetti L."/>
        </authorList>
    </citation>
    <scope>NUCLEOTIDE SEQUENCE</scope>
    <source>
        <strain evidence="12">CH-H-2</strain>
    </source>
</reference>
<sequence>MQNELYSVYNSTVNATSNSINLTCEAVIASGSGSGFTVSQLKALSLDDIRDCLYELGYSPLDSDQATTIWNRVLAVYGSANNIPKDQLVLLGWILAGVDTTSYLSSKDSNRDHNDTTQYLNPLFTSTADLQLRFLCPSDLDQVKELCKEWFPIQYPETWYRDITSDPRFYSLAAVYQSNLVGLLIAEVKRTDTINKEDKGILDTRMYSNCTVGYILSLGVCSSFRRQGVASLLLDSFLTHVTQIENQICKAIYLHVLTMNSAAIRFYEKHYFRLHSFLPYYYSVDGKCKDGFTYVLYINGGHPPWGLLYPFQKQKCSITYFIY</sequence>
<proteinExistence type="evidence at transcript level"/>
<dbReference type="InterPro" id="IPR045141">
    <property type="entry name" value="NAA60-like"/>
</dbReference>
<dbReference type="AlphaFoldDB" id="A0A4Y7NJ37"/>
<evidence type="ECO:0000313" key="12">
    <source>
        <dbReference type="EMBL" id="SVE92597.1"/>
    </source>
</evidence>
<dbReference type="InterPro" id="IPR000182">
    <property type="entry name" value="GNAT_dom"/>
</dbReference>
<evidence type="ECO:0000256" key="5">
    <source>
        <dbReference type="ARBA" id="ARBA00023315"/>
    </source>
</evidence>
<dbReference type="GO" id="GO:0007059">
    <property type="term" value="P:chromosome segregation"/>
    <property type="evidence" value="ECO:0007669"/>
    <property type="project" value="UniProtKB-KW"/>
</dbReference>
<dbReference type="EMBL" id="LR022978">
    <property type="protein sequence ID" value="SVE92597.1"/>
    <property type="molecule type" value="mRNA"/>
</dbReference>
<dbReference type="InterPro" id="IPR016181">
    <property type="entry name" value="Acyl_CoA_acyltransferase"/>
</dbReference>
<dbReference type="PROSITE" id="PS51186">
    <property type="entry name" value="GNAT"/>
    <property type="match status" value="1"/>
</dbReference>
<dbReference type="EC" id="2.3.1.48" evidence="1"/>
<gene>
    <name evidence="12" type="primary">EOG090X0BM0</name>
</gene>
<dbReference type="Pfam" id="PF00583">
    <property type="entry name" value="Acetyltransf_1"/>
    <property type="match status" value="1"/>
</dbReference>
<comment type="similarity">
    <text evidence="6">Belongs to the acetyltransferase family. NAA60 subfamily.</text>
</comment>
<evidence type="ECO:0000256" key="9">
    <source>
        <dbReference type="ARBA" id="ARBA00048017"/>
    </source>
</evidence>
<dbReference type="GO" id="GO:0120518">
    <property type="term" value="F:protein N-terminal-methionine acetyltransferase activity"/>
    <property type="evidence" value="ECO:0007669"/>
    <property type="project" value="UniProtKB-EC"/>
</dbReference>
<evidence type="ECO:0000256" key="1">
    <source>
        <dbReference type="ARBA" id="ARBA00013184"/>
    </source>
</evidence>